<keyword evidence="2" id="KW-0472">Membrane</keyword>
<sequence>MSVRAMQSNISDEELRAMLSKYLDVVPPVTETTRNVLVSKLEKFLIAEVQQEQLEPADVDVLSTDVLITSPTKSKKVPINQTETLSASEQIPDSSPGGNASGDYAKLNADGYSISFESPKEKSSPVYEYVSRMPNYRRRSIHPDRPGLDSPYADFALPDARSFVSPIAHYRQPKQARVLGIGSEGFVPGRRLKDWLYVPFSLAVSFVEALWFVITNAAHQFKNSAITSRVSFRLIIYLLAFGLLAVIAMKFLYGDPFYHNPVNDLHNWMQRRRV</sequence>
<feature type="region of interest" description="Disordered" evidence="1">
    <location>
        <begin position="80"/>
        <end position="101"/>
    </location>
</feature>
<dbReference type="Proteomes" id="UP000316759">
    <property type="component" value="Unassembled WGS sequence"/>
</dbReference>
<dbReference type="Gene3D" id="1.10.720.40">
    <property type="match status" value="1"/>
</dbReference>
<dbReference type="AlphaFoldDB" id="A0A504YZZ3"/>
<keyword evidence="5" id="KW-1185">Reference proteome</keyword>
<evidence type="ECO:0000313" key="5">
    <source>
        <dbReference type="Proteomes" id="UP000316759"/>
    </source>
</evidence>
<keyword evidence="2" id="KW-0812">Transmembrane</keyword>
<dbReference type="Pfam" id="PF03020">
    <property type="entry name" value="LEM"/>
    <property type="match status" value="1"/>
</dbReference>
<dbReference type="OrthoDB" id="118234at2759"/>
<accession>A0A504YZZ3</accession>
<keyword evidence="2" id="KW-1133">Transmembrane helix</keyword>
<evidence type="ECO:0000313" key="4">
    <source>
        <dbReference type="EMBL" id="TPP67024.1"/>
    </source>
</evidence>
<dbReference type="SUPFAM" id="SSF63451">
    <property type="entry name" value="LEM domain"/>
    <property type="match status" value="1"/>
</dbReference>
<evidence type="ECO:0000259" key="3">
    <source>
        <dbReference type="PROSITE" id="PS50954"/>
    </source>
</evidence>
<dbReference type="PROSITE" id="PS50954">
    <property type="entry name" value="LEM"/>
    <property type="match status" value="1"/>
</dbReference>
<feature type="compositionally biased region" description="Polar residues" evidence="1">
    <location>
        <begin position="80"/>
        <end position="98"/>
    </location>
</feature>
<comment type="caution">
    <text evidence="4">The sequence shown here is derived from an EMBL/GenBank/DDBJ whole genome shotgun (WGS) entry which is preliminary data.</text>
</comment>
<gene>
    <name evidence="4" type="ORF">FGIG_03135</name>
</gene>
<protein>
    <submittedName>
        <fullName evidence="4">Lamino-associated polypeptide 2/emerin domain-containing protein</fullName>
    </submittedName>
</protein>
<dbReference type="InterPro" id="IPR011015">
    <property type="entry name" value="LEM/LEM-like_dom_sf"/>
</dbReference>
<proteinExistence type="predicted"/>
<reference evidence="4 5" key="1">
    <citation type="submission" date="2019-04" db="EMBL/GenBank/DDBJ databases">
        <title>Annotation for the trematode Fasciola gigantica.</title>
        <authorList>
            <person name="Choi Y.-J."/>
        </authorList>
    </citation>
    <scope>NUCLEOTIDE SEQUENCE [LARGE SCALE GENOMIC DNA]</scope>
    <source>
        <strain evidence="4">Uganda_cow_1</strain>
    </source>
</reference>
<name>A0A504YZZ3_FASGI</name>
<feature type="transmembrane region" description="Helical" evidence="2">
    <location>
        <begin position="234"/>
        <end position="253"/>
    </location>
</feature>
<feature type="transmembrane region" description="Helical" evidence="2">
    <location>
        <begin position="195"/>
        <end position="214"/>
    </location>
</feature>
<organism evidence="4 5">
    <name type="scientific">Fasciola gigantica</name>
    <name type="common">Giant liver fluke</name>
    <dbReference type="NCBI Taxonomy" id="46835"/>
    <lineage>
        <taxon>Eukaryota</taxon>
        <taxon>Metazoa</taxon>
        <taxon>Spiralia</taxon>
        <taxon>Lophotrochozoa</taxon>
        <taxon>Platyhelminthes</taxon>
        <taxon>Trematoda</taxon>
        <taxon>Digenea</taxon>
        <taxon>Plagiorchiida</taxon>
        <taxon>Echinostomata</taxon>
        <taxon>Echinostomatoidea</taxon>
        <taxon>Fasciolidae</taxon>
        <taxon>Fasciola</taxon>
    </lineage>
</organism>
<dbReference type="CDD" id="cd12934">
    <property type="entry name" value="LEM"/>
    <property type="match status" value="1"/>
</dbReference>
<dbReference type="EMBL" id="SUNJ01001162">
    <property type="protein sequence ID" value="TPP67024.1"/>
    <property type="molecule type" value="Genomic_DNA"/>
</dbReference>
<feature type="domain" description="LEM" evidence="3">
    <location>
        <begin position="4"/>
        <end position="48"/>
    </location>
</feature>
<dbReference type="InterPro" id="IPR003887">
    <property type="entry name" value="LEM_dom"/>
</dbReference>
<evidence type="ECO:0000256" key="1">
    <source>
        <dbReference type="SAM" id="MobiDB-lite"/>
    </source>
</evidence>
<evidence type="ECO:0000256" key="2">
    <source>
        <dbReference type="SAM" id="Phobius"/>
    </source>
</evidence>